<dbReference type="GeneID" id="19323008"/>
<protein>
    <submittedName>
        <fullName evidence="2">Putative f-box domain-containing protein</fullName>
    </submittedName>
</protein>
<accession>R8BXW7</accession>
<dbReference type="eggNOG" id="ENOG502STPP">
    <property type="taxonomic scope" value="Eukaryota"/>
</dbReference>
<evidence type="ECO:0000313" key="2">
    <source>
        <dbReference type="EMBL" id="EOO04193.1"/>
    </source>
</evidence>
<proteinExistence type="predicted"/>
<reference evidence="3" key="1">
    <citation type="journal article" date="2013" name="Genome Announc.">
        <title>Draft genome sequence of the ascomycete Phaeoacremonium aleophilum strain UCR-PA7, a causal agent of the esca disease complex in grapevines.</title>
        <authorList>
            <person name="Blanco-Ulate B."/>
            <person name="Rolshausen P."/>
            <person name="Cantu D."/>
        </authorList>
    </citation>
    <scope>NUCLEOTIDE SEQUENCE [LARGE SCALE GENOMIC DNA]</scope>
    <source>
        <strain evidence="3">UCR-PA7</strain>
    </source>
</reference>
<sequence length="247" mass="27735">MLGALLGSEEYPNDIPLIPQSVRDLSYVGIFPLASHFDTLVQHLPPLDRLFVQLVPRNDILNDAEEMRNIDVNDLWMERNSAYQLLMKELFDPTQSGNGSGSINSNWSMLREFESGDAADREAWEMAVQYIRLSGGDWRVEREGVFVRRDEDDDSDSGRRISFQPLHAHNDGEDFEAGFSDDEPEGDAAHPSNFLLVTPLILPDTLLCDSYSQDNGSFHHRSSTKSETKSGAAKANSFQWDGEIAIV</sequence>
<dbReference type="KEGG" id="tmn:UCRPA7_273"/>
<feature type="region of interest" description="Disordered" evidence="1">
    <location>
        <begin position="150"/>
        <end position="190"/>
    </location>
</feature>
<dbReference type="RefSeq" id="XP_007911061.1">
    <property type="nucleotide sequence ID" value="XM_007912870.1"/>
</dbReference>
<dbReference type="HOGENOM" id="CLU_1125192_0_0_1"/>
<feature type="compositionally biased region" description="Acidic residues" evidence="1">
    <location>
        <begin position="173"/>
        <end position="186"/>
    </location>
</feature>
<evidence type="ECO:0000256" key="1">
    <source>
        <dbReference type="SAM" id="MobiDB-lite"/>
    </source>
</evidence>
<dbReference type="EMBL" id="KB932793">
    <property type="protein sequence ID" value="EOO04193.1"/>
    <property type="molecule type" value="Genomic_DNA"/>
</dbReference>
<keyword evidence="3" id="KW-1185">Reference proteome</keyword>
<dbReference type="AlphaFoldDB" id="R8BXW7"/>
<evidence type="ECO:0000313" key="3">
    <source>
        <dbReference type="Proteomes" id="UP000014074"/>
    </source>
</evidence>
<dbReference type="OrthoDB" id="5296720at2759"/>
<dbReference type="Proteomes" id="UP000014074">
    <property type="component" value="Unassembled WGS sequence"/>
</dbReference>
<gene>
    <name evidence="2" type="ORF">UCRPA7_273</name>
</gene>
<name>R8BXW7_PHAM7</name>
<organism evidence="2 3">
    <name type="scientific">Phaeoacremonium minimum (strain UCR-PA7)</name>
    <name type="common">Esca disease fungus</name>
    <name type="synonym">Togninia minima</name>
    <dbReference type="NCBI Taxonomy" id="1286976"/>
    <lineage>
        <taxon>Eukaryota</taxon>
        <taxon>Fungi</taxon>
        <taxon>Dikarya</taxon>
        <taxon>Ascomycota</taxon>
        <taxon>Pezizomycotina</taxon>
        <taxon>Sordariomycetes</taxon>
        <taxon>Sordariomycetidae</taxon>
        <taxon>Togniniales</taxon>
        <taxon>Togniniaceae</taxon>
        <taxon>Phaeoacremonium</taxon>
    </lineage>
</organism>